<proteinExistence type="predicted"/>
<evidence type="ECO:0000313" key="2">
    <source>
        <dbReference type="EMBL" id="TCP39374.1"/>
    </source>
</evidence>
<protein>
    <submittedName>
        <fullName evidence="2">Uncharacterized protein</fullName>
    </submittedName>
</protein>
<dbReference type="EMBL" id="SLXQ01000030">
    <property type="protein sequence ID" value="TCP39374.1"/>
    <property type="molecule type" value="Genomic_DNA"/>
</dbReference>
<gene>
    <name evidence="2" type="ORF">EV191_13022</name>
</gene>
<reference evidence="2 3" key="1">
    <citation type="submission" date="2019-03" db="EMBL/GenBank/DDBJ databases">
        <title>Genomic Encyclopedia of Type Strains, Phase IV (KMG-IV): sequencing the most valuable type-strain genomes for metagenomic binning, comparative biology and taxonomic classification.</title>
        <authorList>
            <person name="Goeker M."/>
        </authorList>
    </citation>
    <scope>NUCLEOTIDE SEQUENCE [LARGE SCALE GENOMIC DNA]</scope>
    <source>
        <strain evidence="2 3">DSM 45765</strain>
    </source>
</reference>
<evidence type="ECO:0000313" key="3">
    <source>
        <dbReference type="Proteomes" id="UP000294911"/>
    </source>
</evidence>
<evidence type="ECO:0000256" key="1">
    <source>
        <dbReference type="SAM" id="MobiDB-lite"/>
    </source>
</evidence>
<feature type="region of interest" description="Disordered" evidence="1">
    <location>
        <begin position="68"/>
        <end position="90"/>
    </location>
</feature>
<dbReference type="OrthoDB" id="4894795at2"/>
<dbReference type="RefSeq" id="WP_132881313.1">
    <property type="nucleotide sequence ID" value="NZ_SLXQ01000030.1"/>
</dbReference>
<comment type="caution">
    <text evidence="2">The sequence shown here is derived from an EMBL/GenBank/DDBJ whole genome shotgun (WGS) entry which is preliminary data.</text>
</comment>
<dbReference type="AlphaFoldDB" id="A0A4R2PVU4"/>
<organism evidence="2 3">
    <name type="scientific">Tamaricihabitans halophyticus</name>
    <dbReference type="NCBI Taxonomy" id="1262583"/>
    <lineage>
        <taxon>Bacteria</taxon>
        <taxon>Bacillati</taxon>
        <taxon>Actinomycetota</taxon>
        <taxon>Actinomycetes</taxon>
        <taxon>Pseudonocardiales</taxon>
        <taxon>Pseudonocardiaceae</taxon>
        <taxon>Tamaricihabitans</taxon>
    </lineage>
</organism>
<dbReference type="Proteomes" id="UP000294911">
    <property type="component" value="Unassembled WGS sequence"/>
</dbReference>
<accession>A0A4R2PVU4</accession>
<keyword evidence="3" id="KW-1185">Reference proteome</keyword>
<name>A0A4R2PVU4_9PSEU</name>
<sequence length="90" mass="9687">MADLDAERLLHEFQTSAATDVTISLLRSRDALVYLALMASHLGDGQIVDGETLTVRIDEDLPRLLRSHSEIGDAEADLPDADGLPTEVSG</sequence>